<evidence type="ECO:0000313" key="9">
    <source>
        <dbReference type="Proteomes" id="UP000503330"/>
    </source>
</evidence>
<organism evidence="8 9">
    <name type="scientific">Clostridium innocuum</name>
    <dbReference type="NCBI Taxonomy" id="1522"/>
    <lineage>
        <taxon>Bacteria</taxon>
        <taxon>Bacillati</taxon>
        <taxon>Bacillota</taxon>
        <taxon>Clostridia</taxon>
        <taxon>Eubacteriales</taxon>
        <taxon>Clostridiaceae</taxon>
        <taxon>Clostridium</taxon>
    </lineage>
</organism>
<keyword evidence="2" id="KW-1003">Cell membrane</keyword>
<keyword evidence="3 6" id="KW-0812">Transmembrane</keyword>
<gene>
    <name evidence="8" type="ORF">G4D54_10170</name>
</gene>
<reference evidence="8 9" key="1">
    <citation type="submission" date="2020-02" db="EMBL/GenBank/DDBJ databases">
        <authorList>
            <person name="Kociolek L.K."/>
            <person name="Ozer E.A."/>
        </authorList>
    </citation>
    <scope>NUCLEOTIDE SEQUENCE [LARGE SCALE GENOMIC DNA]</scope>
    <source>
        <strain evidence="8 9">ATCC 14501</strain>
    </source>
</reference>
<dbReference type="EMBL" id="CP048838">
    <property type="protein sequence ID" value="QJA02776.1"/>
    <property type="molecule type" value="Genomic_DNA"/>
</dbReference>
<dbReference type="Gene3D" id="3.30.70.120">
    <property type="match status" value="1"/>
</dbReference>
<protein>
    <submittedName>
        <fullName evidence="8">YitT family protein</fullName>
    </submittedName>
</protein>
<feature type="transmembrane region" description="Helical" evidence="6">
    <location>
        <begin position="114"/>
        <end position="136"/>
    </location>
</feature>
<dbReference type="InterPro" id="IPR051461">
    <property type="entry name" value="UPF0750_membrane"/>
</dbReference>
<feature type="transmembrane region" description="Helical" evidence="6">
    <location>
        <begin position="12"/>
        <end position="34"/>
    </location>
</feature>
<dbReference type="Proteomes" id="UP000503330">
    <property type="component" value="Chromosome"/>
</dbReference>
<evidence type="ECO:0000256" key="2">
    <source>
        <dbReference type="ARBA" id="ARBA00022475"/>
    </source>
</evidence>
<dbReference type="GO" id="GO:0005886">
    <property type="term" value="C:plasma membrane"/>
    <property type="evidence" value="ECO:0007669"/>
    <property type="project" value="UniProtKB-SubCell"/>
</dbReference>
<feature type="transmembrane region" description="Helical" evidence="6">
    <location>
        <begin position="157"/>
        <end position="181"/>
    </location>
</feature>
<comment type="subcellular location">
    <subcellularLocation>
        <location evidence="1">Cell membrane</location>
        <topology evidence="1">Multi-pass membrane protein</topology>
    </subcellularLocation>
</comment>
<dbReference type="PANTHER" id="PTHR33545:SF5">
    <property type="entry name" value="UPF0750 MEMBRANE PROTEIN YITT"/>
    <property type="match status" value="1"/>
</dbReference>
<dbReference type="InterPro" id="IPR019264">
    <property type="entry name" value="DUF2179"/>
</dbReference>
<evidence type="ECO:0000259" key="7">
    <source>
        <dbReference type="Pfam" id="PF10035"/>
    </source>
</evidence>
<evidence type="ECO:0000256" key="1">
    <source>
        <dbReference type="ARBA" id="ARBA00004651"/>
    </source>
</evidence>
<dbReference type="AlphaFoldDB" id="A0AAP9SFF0"/>
<proteinExistence type="predicted"/>
<feature type="transmembrane region" description="Helical" evidence="6">
    <location>
        <begin position="87"/>
        <end position="108"/>
    </location>
</feature>
<dbReference type="PIRSF" id="PIRSF006483">
    <property type="entry name" value="Membrane_protein_YitT"/>
    <property type="match status" value="1"/>
</dbReference>
<evidence type="ECO:0000256" key="5">
    <source>
        <dbReference type="ARBA" id="ARBA00023136"/>
    </source>
</evidence>
<dbReference type="CDD" id="cd16380">
    <property type="entry name" value="YitT_C"/>
    <property type="match status" value="1"/>
</dbReference>
<name>A0AAP9SFF0_CLOIN</name>
<accession>A0AAP9SFF0</accession>
<dbReference type="Pfam" id="PF02588">
    <property type="entry name" value="YitT_membrane"/>
    <property type="match status" value="1"/>
</dbReference>
<evidence type="ECO:0000313" key="8">
    <source>
        <dbReference type="EMBL" id="QJA02776.1"/>
    </source>
</evidence>
<feature type="transmembrane region" description="Helical" evidence="6">
    <location>
        <begin position="54"/>
        <end position="80"/>
    </location>
</feature>
<dbReference type="PANTHER" id="PTHR33545">
    <property type="entry name" value="UPF0750 MEMBRANE PROTEIN YITT-RELATED"/>
    <property type="match status" value="1"/>
</dbReference>
<evidence type="ECO:0000256" key="6">
    <source>
        <dbReference type="SAM" id="Phobius"/>
    </source>
</evidence>
<evidence type="ECO:0000256" key="3">
    <source>
        <dbReference type="ARBA" id="ARBA00022692"/>
    </source>
</evidence>
<keyword evidence="5 6" id="KW-0472">Membrane</keyword>
<dbReference type="InterPro" id="IPR015867">
    <property type="entry name" value="N-reg_PII/ATP_PRibTrfase_C"/>
</dbReference>
<keyword evidence="4 6" id="KW-1133">Transmembrane helix</keyword>
<dbReference type="InterPro" id="IPR003740">
    <property type="entry name" value="YitT"/>
</dbReference>
<evidence type="ECO:0000256" key="4">
    <source>
        <dbReference type="ARBA" id="ARBA00022989"/>
    </source>
</evidence>
<dbReference type="Pfam" id="PF10035">
    <property type="entry name" value="DUF2179"/>
    <property type="match status" value="1"/>
</dbReference>
<feature type="domain" description="DUF2179" evidence="7">
    <location>
        <begin position="227"/>
        <end position="281"/>
    </location>
</feature>
<sequence>MMRKQNKELSRAIFTLGCVLLSALLQTYVIQSMMQPMGLLSGGFTGLAILLDRIAGVAGFPFSVSAGILMLNIPLALLCYRGLSKRFTLYSSIQFISSSIFLQLFHFQPIFHDLLLQVLFGGFLYGFSAVIALRGNASTGGTDFIALYVSNRLGKSIWSYVFIGNTILLCISGLLFGWLYAGYSIIFQYITTRTIEMFYHRYERVTLEIMTRNKGEVRDAYIRRYEHGITIIPAYGGYSHNRIYLLRTVVSAYEVYDIIQLVRKTDPDVLVNVIKTEQFYGSFYQQPLE</sequence>